<dbReference type="eggNOG" id="COG0154">
    <property type="taxonomic scope" value="Bacteria"/>
</dbReference>
<dbReference type="HOGENOM" id="CLU_009600_18_1_11"/>
<dbReference type="AlphaFoldDB" id="D3F895"/>
<dbReference type="InterPro" id="IPR036928">
    <property type="entry name" value="AS_sf"/>
</dbReference>
<dbReference type="InterPro" id="IPR000120">
    <property type="entry name" value="Amidase"/>
</dbReference>
<accession>D3F895</accession>
<dbReference type="RefSeq" id="WP_012932018.1">
    <property type="nucleotide sequence ID" value="NC_013739.1"/>
</dbReference>
<reference evidence="3" key="2">
    <citation type="submission" date="2010-01" db="EMBL/GenBank/DDBJ databases">
        <title>The complete genome of Conexibacter woesei DSM 14684.</title>
        <authorList>
            <consortium name="US DOE Joint Genome Institute (JGI-PGF)"/>
            <person name="Lucas S."/>
            <person name="Copeland A."/>
            <person name="Lapidus A."/>
            <person name="Glavina del Rio T."/>
            <person name="Dalin E."/>
            <person name="Tice H."/>
            <person name="Bruce D."/>
            <person name="Goodwin L."/>
            <person name="Pitluck S."/>
            <person name="Kyrpides N."/>
            <person name="Mavromatis K."/>
            <person name="Ivanova N."/>
            <person name="Mikhailova N."/>
            <person name="Chertkov O."/>
            <person name="Brettin T."/>
            <person name="Detter J.C."/>
            <person name="Han C."/>
            <person name="Larimer F."/>
            <person name="Land M."/>
            <person name="Hauser L."/>
            <person name="Markowitz V."/>
            <person name="Cheng J.-F."/>
            <person name="Hugenholtz P."/>
            <person name="Woyke T."/>
            <person name="Wu D."/>
            <person name="Pukall R."/>
            <person name="Steenblock K."/>
            <person name="Schneider S."/>
            <person name="Klenk H.-P."/>
            <person name="Eisen J.A."/>
        </authorList>
    </citation>
    <scope>NUCLEOTIDE SEQUENCE [LARGE SCALE GENOMIC DNA]</scope>
    <source>
        <strain evidence="3">DSM 14684 / CIP 108061 / JCM 11494 / NBRC 100937 / ID131577</strain>
    </source>
</reference>
<dbReference type="InterPro" id="IPR023631">
    <property type="entry name" value="Amidase_dom"/>
</dbReference>
<sequence length="491" mass="50307">MTAPVDVARLAARLGLGLAEDDAAQLVDLLGELLSPLRYDATPTPPVRRTTAAAPAGDPYNAVVRWCEAAPSADGALSGVRLSVKDSVSVAGVPLTCGSALLQGYVPERDSAVTERILRAGGTIVAITNMDDLAASADGSTSVYGPTLNPFDPARLAGGSSGGAAASLFLGGVDAAIGTDQGGSARVPASWCGVVGLKPTRGLIPYDGIVGTDRLLDHVGILGRDLSTVSRVLAATAGPRPAAVSTPVGDVRLGLLRESLSPGLGVEPAVVAAIEQLVARLQQAGARVEHVSVPVHLQTAEVEAALSVEGMRALLSGGGNAPGWQSRSWPTLASALEAGIGARAARLSPHVKTAALMGAVLEERFRGEHYAHARRRCAGIAEDYDRALRDVDALLLPATPTTAQPHSAGGSLEDVVLRGWAPMANTAQFNVSGHPAISLPLCEVAGLPLGAMLVGRRDEDERLLAIASSIEQTLGWSPAPPDHGRMEGRNA</sequence>
<proteinExistence type="predicted"/>
<evidence type="ECO:0000313" key="3">
    <source>
        <dbReference type="Proteomes" id="UP000008229"/>
    </source>
</evidence>
<feature type="domain" description="Amidase" evidence="1">
    <location>
        <begin position="72"/>
        <end position="464"/>
    </location>
</feature>
<dbReference type="Pfam" id="PF01425">
    <property type="entry name" value="Amidase"/>
    <property type="match status" value="1"/>
</dbReference>
<evidence type="ECO:0000259" key="1">
    <source>
        <dbReference type="Pfam" id="PF01425"/>
    </source>
</evidence>
<dbReference type="PANTHER" id="PTHR11895:SF170">
    <property type="entry name" value="AMIDASE"/>
    <property type="match status" value="1"/>
</dbReference>
<protein>
    <submittedName>
        <fullName evidence="2">Amidase</fullName>
    </submittedName>
</protein>
<organism evidence="2 3">
    <name type="scientific">Conexibacter woesei (strain DSM 14684 / CCUG 47730 / CIP 108061 / JCM 11494 / NBRC 100937 / ID131577)</name>
    <dbReference type="NCBI Taxonomy" id="469383"/>
    <lineage>
        <taxon>Bacteria</taxon>
        <taxon>Bacillati</taxon>
        <taxon>Actinomycetota</taxon>
        <taxon>Thermoleophilia</taxon>
        <taxon>Solirubrobacterales</taxon>
        <taxon>Conexibacteraceae</taxon>
        <taxon>Conexibacter</taxon>
    </lineage>
</organism>
<dbReference type="KEGG" id="cwo:Cwoe_0530"/>
<dbReference type="OrthoDB" id="182039at2"/>
<dbReference type="SUPFAM" id="SSF75304">
    <property type="entry name" value="Amidase signature (AS) enzymes"/>
    <property type="match status" value="1"/>
</dbReference>
<keyword evidence="3" id="KW-1185">Reference proteome</keyword>
<reference evidence="2 3" key="1">
    <citation type="journal article" date="2010" name="Stand. Genomic Sci.">
        <title>Complete genome sequence of Conexibacter woesei type strain (ID131577).</title>
        <authorList>
            <person name="Pukall R."/>
            <person name="Lapidus A."/>
            <person name="Glavina Del Rio T."/>
            <person name="Copeland A."/>
            <person name="Tice H."/>
            <person name="Cheng J.-F."/>
            <person name="Lucas S."/>
            <person name="Chen F."/>
            <person name="Nolan M."/>
            <person name="Bruce D."/>
            <person name="Goodwin L."/>
            <person name="Pitluck S."/>
            <person name="Mavromatis K."/>
            <person name="Ivanova N."/>
            <person name="Ovchinnikova G."/>
            <person name="Pati A."/>
            <person name="Chen A."/>
            <person name="Palaniappan K."/>
            <person name="Land M."/>
            <person name="Hauser L."/>
            <person name="Chang Y.-J."/>
            <person name="Jeffries C.D."/>
            <person name="Chain P."/>
            <person name="Meincke L."/>
            <person name="Sims D."/>
            <person name="Brettin T."/>
            <person name="Detter J.C."/>
            <person name="Rohde M."/>
            <person name="Goeker M."/>
            <person name="Bristow J."/>
            <person name="Eisen J.A."/>
            <person name="Markowitz V."/>
            <person name="Kyrpides N.C."/>
            <person name="Klenk H.-P."/>
            <person name="Hugenholtz P."/>
        </authorList>
    </citation>
    <scope>NUCLEOTIDE SEQUENCE [LARGE SCALE GENOMIC DNA]</scope>
    <source>
        <strain evidence="3">DSM 14684 / CIP 108061 / JCM 11494 / NBRC 100937 / ID131577</strain>
    </source>
</reference>
<evidence type="ECO:0000313" key="2">
    <source>
        <dbReference type="EMBL" id="ADB48965.1"/>
    </source>
</evidence>
<dbReference type="EMBL" id="CP001854">
    <property type="protein sequence ID" value="ADB48965.1"/>
    <property type="molecule type" value="Genomic_DNA"/>
</dbReference>
<dbReference type="PANTHER" id="PTHR11895">
    <property type="entry name" value="TRANSAMIDASE"/>
    <property type="match status" value="1"/>
</dbReference>
<dbReference type="Gene3D" id="3.90.1300.10">
    <property type="entry name" value="Amidase signature (AS) domain"/>
    <property type="match status" value="1"/>
</dbReference>
<name>D3F895_CONWI</name>
<dbReference type="STRING" id="469383.Cwoe_0530"/>
<dbReference type="GO" id="GO:0003824">
    <property type="term" value="F:catalytic activity"/>
    <property type="evidence" value="ECO:0007669"/>
    <property type="project" value="InterPro"/>
</dbReference>
<dbReference type="Proteomes" id="UP000008229">
    <property type="component" value="Chromosome"/>
</dbReference>
<gene>
    <name evidence="2" type="ordered locus">Cwoe_0530</name>
</gene>